<evidence type="ECO:0000313" key="14">
    <source>
        <dbReference type="Proteomes" id="UP000241394"/>
    </source>
</evidence>
<dbReference type="GO" id="GO:0005886">
    <property type="term" value="C:plasma membrane"/>
    <property type="evidence" value="ECO:0007669"/>
    <property type="project" value="UniProtKB-SubCell"/>
</dbReference>
<sequence length="493" mass="55329">MNLALEERTQINQLITMDQLKQEEEEEVMEPVSPTGQYFNSSVLSVSVLCILESQVPIDDSPTMSLLQNVFLPINPRFSSIMVRDKNGVKQWKRVKVNLKDHVNIPIFPRAENSSGLHDNHFNDYLTKIALDQLPQSRPLWEIHIIKYPTKNALGHLVFKLHHALGDGFSLMGALFSCLQRADDPSIPLTFPMLGMKLDSEDGDSVFGSVNRVFSRFVNSVSDFAWSMLKIGFLEDDRTLIRSGEEGVEFRPININTITFDLDRIKQIKANLHVTINDVITGIIFFGARLYMKETSQDEFIKSNSTALVLLNTRNIAGYKSLEEMVNPNTDSKWGNQFGFLHVSIPELDHPESSNPVSFVFKAKEIIKRKRNSVAVSLTAKLLEAVRKYRGPEATAQYIHSTLKNSSMTVSNMIGPIEQMALANHPCAGMYFMVVGVPQSVTITVMSYVGKLRVAIGTEKGHIDSNKFKSCIQNAFDMMFKATVTNSSSQANL</sequence>
<dbReference type="PANTHER" id="PTHR31650">
    <property type="entry name" value="O-ACYLTRANSFERASE (WSD1-LIKE) FAMILY PROTEIN"/>
    <property type="match status" value="1"/>
</dbReference>
<comment type="caution">
    <text evidence="13">The sequence shown here is derived from an EMBL/GenBank/DDBJ whole genome shotgun (WGS) entry which is preliminary data.</text>
</comment>
<gene>
    <name evidence="13" type="ORF">CEY00_Acc18974</name>
</gene>
<comment type="subcellular location">
    <subcellularLocation>
        <location evidence="1">Cell membrane</location>
        <topology evidence="1">Single-pass membrane protein</topology>
    </subcellularLocation>
    <subcellularLocation>
        <location evidence="2">Endoplasmic reticulum membrane</location>
    </subcellularLocation>
</comment>
<evidence type="ECO:0000256" key="8">
    <source>
        <dbReference type="ARBA" id="ARBA00024360"/>
    </source>
</evidence>
<evidence type="ECO:0000256" key="5">
    <source>
        <dbReference type="ARBA" id="ARBA00022679"/>
    </source>
</evidence>
<dbReference type="InterPro" id="IPR004255">
    <property type="entry name" value="O-acyltransferase_WSD1_N"/>
</dbReference>
<keyword evidence="6" id="KW-0256">Endoplasmic reticulum</keyword>
<dbReference type="PANTHER" id="PTHR31650:SF34">
    <property type="entry name" value="O-ACYLTRANSFERASE WSD1-LIKE ISOFORM X1"/>
    <property type="match status" value="1"/>
</dbReference>
<comment type="catalytic activity">
    <reaction evidence="10">
        <text>an acyl-CoA + a 1,2-diacyl-sn-glycerol = a triacyl-sn-glycerol + CoA</text>
        <dbReference type="Rhea" id="RHEA:10868"/>
        <dbReference type="ChEBI" id="CHEBI:17815"/>
        <dbReference type="ChEBI" id="CHEBI:57287"/>
        <dbReference type="ChEBI" id="CHEBI:58342"/>
        <dbReference type="ChEBI" id="CHEBI:64615"/>
        <dbReference type="EC" id="2.3.1.20"/>
    </reaction>
</comment>
<comment type="pathway">
    <text evidence="4">Lipid metabolism.</text>
</comment>
<dbReference type="AlphaFoldDB" id="A0A2R6QC72"/>
<name>A0A2R6QC72_ACTCC</name>
<proteinExistence type="inferred from homology"/>
<comment type="similarity">
    <text evidence="8">In the N-terminal section; belongs to the long-chain O-acyltransferase family.</text>
</comment>
<dbReference type="Pfam" id="PF06974">
    <property type="entry name" value="WS_DGAT_C"/>
    <property type="match status" value="1"/>
</dbReference>
<dbReference type="GO" id="GO:0005789">
    <property type="term" value="C:endoplasmic reticulum membrane"/>
    <property type="evidence" value="ECO:0007669"/>
    <property type="project" value="UniProtKB-SubCell"/>
</dbReference>
<evidence type="ECO:0000259" key="12">
    <source>
        <dbReference type="Pfam" id="PF06974"/>
    </source>
</evidence>
<evidence type="ECO:0000256" key="7">
    <source>
        <dbReference type="ARBA" id="ARBA00023315"/>
    </source>
</evidence>
<dbReference type="OMA" id="CKGLYFM"/>
<comment type="catalytic activity">
    <reaction evidence="9">
        <text>a long chain fatty alcohol + a fatty acyl-CoA = a long-chain alcohol wax ester + CoA</text>
        <dbReference type="Rhea" id="RHEA:38443"/>
        <dbReference type="ChEBI" id="CHEBI:17135"/>
        <dbReference type="ChEBI" id="CHEBI:57287"/>
        <dbReference type="ChEBI" id="CHEBI:77636"/>
        <dbReference type="ChEBI" id="CHEBI:235323"/>
        <dbReference type="EC" id="2.3.1.75"/>
    </reaction>
</comment>
<evidence type="ECO:0000256" key="4">
    <source>
        <dbReference type="ARBA" id="ARBA00005189"/>
    </source>
</evidence>
<reference evidence="13 14" key="1">
    <citation type="submission" date="2017-07" db="EMBL/GenBank/DDBJ databases">
        <title>An improved, manually edited Actinidia chinensis var. chinensis (kiwifruit) genome highlights the challenges associated with draft genomes and gene prediction in plants.</title>
        <authorList>
            <person name="Pilkington S."/>
            <person name="Crowhurst R."/>
            <person name="Hilario E."/>
            <person name="Nardozza S."/>
            <person name="Fraser L."/>
            <person name="Peng Y."/>
            <person name="Gunaseelan K."/>
            <person name="Simpson R."/>
            <person name="Tahir J."/>
            <person name="Deroles S."/>
            <person name="Templeton K."/>
            <person name="Luo Z."/>
            <person name="Davy M."/>
            <person name="Cheng C."/>
            <person name="Mcneilage M."/>
            <person name="Scaglione D."/>
            <person name="Liu Y."/>
            <person name="Zhang Q."/>
            <person name="Datson P."/>
            <person name="De Silva N."/>
            <person name="Gardiner S."/>
            <person name="Bassett H."/>
            <person name="Chagne D."/>
            <person name="Mccallum J."/>
            <person name="Dzierzon H."/>
            <person name="Deng C."/>
            <person name="Wang Y.-Y."/>
            <person name="Barron N."/>
            <person name="Manako K."/>
            <person name="Bowen J."/>
            <person name="Foster T."/>
            <person name="Erridge Z."/>
            <person name="Tiffin H."/>
            <person name="Waite C."/>
            <person name="Davies K."/>
            <person name="Grierson E."/>
            <person name="Laing W."/>
            <person name="Kirk R."/>
            <person name="Chen X."/>
            <person name="Wood M."/>
            <person name="Montefiori M."/>
            <person name="Brummell D."/>
            <person name="Schwinn K."/>
            <person name="Catanach A."/>
            <person name="Fullerton C."/>
            <person name="Li D."/>
            <person name="Meiyalaghan S."/>
            <person name="Nieuwenhuizen N."/>
            <person name="Read N."/>
            <person name="Prakash R."/>
            <person name="Hunter D."/>
            <person name="Zhang H."/>
            <person name="Mckenzie M."/>
            <person name="Knabel M."/>
            <person name="Harris A."/>
            <person name="Allan A."/>
            <person name="Chen A."/>
            <person name="Janssen B."/>
            <person name="Plunkett B."/>
            <person name="Dwamena C."/>
            <person name="Voogd C."/>
            <person name="Leif D."/>
            <person name="Lafferty D."/>
            <person name="Souleyre E."/>
            <person name="Varkonyi-Gasic E."/>
            <person name="Gambi F."/>
            <person name="Hanley J."/>
            <person name="Yao J.-L."/>
            <person name="Cheung J."/>
            <person name="David K."/>
            <person name="Warren B."/>
            <person name="Marsh K."/>
            <person name="Snowden K."/>
            <person name="Lin-Wang K."/>
            <person name="Brian L."/>
            <person name="Martinez-Sanchez M."/>
            <person name="Wang M."/>
            <person name="Ileperuma N."/>
            <person name="Macnee N."/>
            <person name="Campin R."/>
            <person name="Mcatee P."/>
            <person name="Drummond R."/>
            <person name="Espley R."/>
            <person name="Ireland H."/>
            <person name="Wu R."/>
            <person name="Atkinson R."/>
            <person name="Karunairetnam S."/>
            <person name="Bulley S."/>
            <person name="Chunkath S."/>
            <person name="Hanley Z."/>
            <person name="Storey R."/>
            <person name="Thrimawithana A."/>
            <person name="Thomson S."/>
            <person name="David C."/>
            <person name="Testolin R."/>
        </authorList>
    </citation>
    <scope>NUCLEOTIDE SEQUENCE [LARGE SCALE GENOMIC DNA]</scope>
    <source>
        <strain evidence="14">cv. Red5</strain>
        <tissue evidence="13">Young leaf</tissue>
    </source>
</reference>
<evidence type="ECO:0000256" key="10">
    <source>
        <dbReference type="ARBA" id="ARBA00048109"/>
    </source>
</evidence>
<evidence type="ECO:0000256" key="3">
    <source>
        <dbReference type="ARBA" id="ARBA00004771"/>
    </source>
</evidence>
<accession>A0A2R6QC72</accession>
<dbReference type="GO" id="GO:0019432">
    <property type="term" value="P:triglyceride biosynthetic process"/>
    <property type="evidence" value="ECO:0007669"/>
    <property type="project" value="UniProtKB-UniPathway"/>
</dbReference>
<dbReference type="InterPro" id="IPR009721">
    <property type="entry name" value="O-acyltransferase_WSD1_C"/>
</dbReference>
<comment type="pathway">
    <text evidence="3">Glycerolipid metabolism; triacylglycerol biosynthesis.</text>
</comment>
<dbReference type="InParanoid" id="A0A2R6QC72"/>
<feature type="domain" description="O-acyltransferase WSD1 C-terminal" evidence="12">
    <location>
        <begin position="334"/>
        <end position="479"/>
    </location>
</feature>
<organism evidence="13 14">
    <name type="scientific">Actinidia chinensis var. chinensis</name>
    <name type="common">Chinese soft-hair kiwi</name>
    <dbReference type="NCBI Taxonomy" id="1590841"/>
    <lineage>
        <taxon>Eukaryota</taxon>
        <taxon>Viridiplantae</taxon>
        <taxon>Streptophyta</taxon>
        <taxon>Embryophyta</taxon>
        <taxon>Tracheophyta</taxon>
        <taxon>Spermatophyta</taxon>
        <taxon>Magnoliopsida</taxon>
        <taxon>eudicotyledons</taxon>
        <taxon>Gunneridae</taxon>
        <taxon>Pentapetalae</taxon>
        <taxon>asterids</taxon>
        <taxon>Ericales</taxon>
        <taxon>Actinidiaceae</taxon>
        <taxon>Actinidia</taxon>
    </lineage>
</organism>
<dbReference type="Pfam" id="PF03007">
    <property type="entry name" value="WS_DGAT_cat"/>
    <property type="match status" value="1"/>
</dbReference>
<reference evidence="14" key="2">
    <citation type="journal article" date="2018" name="BMC Genomics">
        <title>A manually annotated Actinidia chinensis var. chinensis (kiwifruit) genome highlights the challenges associated with draft genomes and gene prediction in plants.</title>
        <authorList>
            <person name="Pilkington S.M."/>
            <person name="Crowhurst R."/>
            <person name="Hilario E."/>
            <person name="Nardozza S."/>
            <person name="Fraser L."/>
            <person name="Peng Y."/>
            <person name="Gunaseelan K."/>
            <person name="Simpson R."/>
            <person name="Tahir J."/>
            <person name="Deroles S.C."/>
            <person name="Templeton K."/>
            <person name="Luo Z."/>
            <person name="Davy M."/>
            <person name="Cheng C."/>
            <person name="McNeilage M."/>
            <person name="Scaglione D."/>
            <person name="Liu Y."/>
            <person name="Zhang Q."/>
            <person name="Datson P."/>
            <person name="De Silva N."/>
            <person name="Gardiner S.E."/>
            <person name="Bassett H."/>
            <person name="Chagne D."/>
            <person name="McCallum J."/>
            <person name="Dzierzon H."/>
            <person name="Deng C."/>
            <person name="Wang Y.Y."/>
            <person name="Barron L."/>
            <person name="Manako K."/>
            <person name="Bowen J."/>
            <person name="Foster T.M."/>
            <person name="Erridge Z.A."/>
            <person name="Tiffin H."/>
            <person name="Waite C.N."/>
            <person name="Davies K.M."/>
            <person name="Grierson E.P."/>
            <person name="Laing W.A."/>
            <person name="Kirk R."/>
            <person name="Chen X."/>
            <person name="Wood M."/>
            <person name="Montefiori M."/>
            <person name="Brummell D.A."/>
            <person name="Schwinn K.E."/>
            <person name="Catanach A."/>
            <person name="Fullerton C."/>
            <person name="Li D."/>
            <person name="Meiyalaghan S."/>
            <person name="Nieuwenhuizen N."/>
            <person name="Read N."/>
            <person name="Prakash R."/>
            <person name="Hunter D."/>
            <person name="Zhang H."/>
            <person name="McKenzie M."/>
            <person name="Knabel M."/>
            <person name="Harris A."/>
            <person name="Allan A.C."/>
            <person name="Gleave A."/>
            <person name="Chen A."/>
            <person name="Janssen B.J."/>
            <person name="Plunkett B."/>
            <person name="Ampomah-Dwamena C."/>
            <person name="Voogd C."/>
            <person name="Leif D."/>
            <person name="Lafferty D."/>
            <person name="Souleyre E.J.F."/>
            <person name="Varkonyi-Gasic E."/>
            <person name="Gambi F."/>
            <person name="Hanley J."/>
            <person name="Yao J.L."/>
            <person name="Cheung J."/>
            <person name="David K.M."/>
            <person name="Warren B."/>
            <person name="Marsh K."/>
            <person name="Snowden K.C."/>
            <person name="Lin-Wang K."/>
            <person name="Brian L."/>
            <person name="Martinez-Sanchez M."/>
            <person name="Wang M."/>
            <person name="Ileperuma N."/>
            <person name="Macnee N."/>
            <person name="Campin R."/>
            <person name="McAtee P."/>
            <person name="Drummond R.S.M."/>
            <person name="Espley R.V."/>
            <person name="Ireland H.S."/>
            <person name="Wu R."/>
            <person name="Atkinson R.G."/>
            <person name="Karunairetnam S."/>
            <person name="Bulley S."/>
            <person name="Chunkath S."/>
            <person name="Hanley Z."/>
            <person name="Storey R."/>
            <person name="Thrimawithana A.H."/>
            <person name="Thomson S."/>
            <person name="David C."/>
            <person name="Testolin R."/>
            <person name="Huang H."/>
            <person name="Hellens R.P."/>
            <person name="Schaffer R.J."/>
        </authorList>
    </citation>
    <scope>NUCLEOTIDE SEQUENCE [LARGE SCALE GENOMIC DNA]</scope>
    <source>
        <strain evidence="14">cv. Red5</strain>
    </source>
</reference>
<evidence type="ECO:0000313" key="13">
    <source>
        <dbReference type="EMBL" id="PSS05705.1"/>
    </source>
</evidence>
<evidence type="ECO:0000256" key="1">
    <source>
        <dbReference type="ARBA" id="ARBA00004162"/>
    </source>
</evidence>
<evidence type="ECO:0000259" key="11">
    <source>
        <dbReference type="Pfam" id="PF03007"/>
    </source>
</evidence>
<evidence type="ECO:0000256" key="9">
    <source>
        <dbReference type="ARBA" id="ARBA00047604"/>
    </source>
</evidence>
<dbReference type="InterPro" id="IPR045034">
    <property type="entry name" value="O-acyltransferase_WSD1-like"/>
</dbReference>
<feature type="domain" description="O-acyltransferase WSD1-like N-terminal" evidence="11">
    <location>
        <begin position="97"/>
        <end position="280"/>
    </location>
</feature>
<dbReference type="UniPathway" id="UPA00282"/>
<dbReference type="Proteomes" id="UP000241394">
    <property type="component" value="Chromosome LG17"/>
</dbReference>
<keyword evidence="5 13" id="KW-0808">Transferase</keyword>
<evidence type="ECO:0000256" key="6">
    <source>
        <dbReference type="ARBA" id="ARBA00022824"/>
    </source>
</evidence>
<keyword evidence="14" id="KW-1185">Reference proteome</keyword>
<dbReference type="EMBL" id="NKQK01000017">
    <property type="protein sequence ID" value="PSS05705.1"/>
    <property type="molecule type" value="Genomic_DNA"/>
</dbReference>
<dbReference type="GO" id="GO:0004144">
    <property type="term" value="F:diacylglycerol O-acyltransferase activity"/>
    <property type="evidence" value="ECO:0007669"/>
    <property type="project" value="UniProtKB-EC"/>
</dbReference>
<dbReference type="GO" id="GO:0047196">
    <property type="term" value="F:long-chain-alcohol O-fatty-acyltransferase activity"/>
    <property type="evidence" value="ECO:0007669"/>
    <property type="project" value="UniProtKB-EC"/>
</dbReference>
<evidence type="ECO:0000256" key="2">
    <source>
        <dbReference type="ARBA" id="ARBA00004586"/>
    </source>
</evidence>
<keyword evidence="7 13" id="KW-0012">Acyltransferase</keyword>
<dbReference type="Gramene" id="PSS05705">
    <property type="protein sequence ID" value="PSS05705"/>
    <property type="gene ID" value="CEY00_Acc18974"/>
</dbReference>
<dbReference type="STRING" id="1590841.A0A2R6QC72"/>
<protein>
    <submittedName>
        <fullName evidence="13">O-acyltransferase</fullName>
    </submittedName>
</protein>
<dbReference type="OrthoDB" id="619536at2759"/>